<reference evidence="1 2" key="1">
    <citation type="submission" date="2018-08" db="EMBL/GenBank/DDBJ databases">
        <title>A genome reference for cultivated species of the human gut microbiota.</title>
        <authorList>
            <person name="Zou Y."/>
            <person name="Xue W."/>
            <person name="Luo G."/>
        </authorList>
    </citation>
    <scope>NUCLEOTIDE SEQUENCE [LARGE SCALE GENOMIC DNA]</scope>
    <source>
        <strain evidence="1 2">OF02-7</strain>
    </source>
</reference>
<evidence type="ECO:0000313" key="2">
    <source>
        <dbReference type="Proteomes" id="UP000286063"/>
    </source>
</evidence>
<dbReference type="OrthoDB" id="5580718at2"/>
<dbReference type="EMBL" id="QSCR01000019">
    <property type="protein sequence ID" value="RGY16439.1"/>
    <property type="molecule type" value="Genomic_DNA"/>
</dbReference>
<comment type="caution">
    <text evidence="1">The sequence shown here is derived from an EMBL/GenBank/DDBJ whole genome shotgun (WGS) entry which is preliminary data.</text>
</comment>
<evidence type="ECO:0008006" key="3">
    <source>
        <dbReference type="Google" id="ProtNLM"/>
    </source>
</evidence>
<dbReference type="InterPro" id="IPR021109">
    <property type="entry name" value="Peptidase_aspartic_dom_sf"/>
</dbReference>
<dbReference type="GO" id="GO:0004190">
    <property type="term" value="F:aspartic-type endopeptidase activity"/>
    <property type="evidence" value="ECO:0007669"/>
    <property type="project" value="InterPro"/>
</dbReference>
<dbReference type="GO" id="GO:0006508">
    <property type="term" value="P:proteolysis"/>
    <property type="evidence" value="ECO:0007669"/>
    <property type="project" value="InterPro"/>
</dbReference>
<dbReference type="InterPro" id="IPR001969">
    <property type="entry name" value="Aspartic_peptidase_AS"/>
</dbReference>
<dbReference type="SUPFAM" id="SSF50630">
    <property type="entry name" value="Acid proteases"/>
    <property type="match status" value="1"/>
</dbReference>
<dbReference type="AlphaFoldDB" id="A0A413IMB8"/>
<protein>
    <recommendedName>
        <fullName evidence="3">PDZ domain-containing protein</fullName>
    </recommendedName>
</protein>
<sequence>MKYWITIVLFVVITFPVISQQYRSELPYRLVGGKMIVEMKLNGTLRSFIFDTGASRTMLTEEVCRELGVIVADSLPVTDANGHKAFYPLVWIDEIQTPDNTFRFKNVAAMKMPEPSPLECFSVDGLIGCDLLKQLILVIDGKKKIVTMTTAEKEAMISFRKMVNFVQSGMPIISILTASGNNLVCLFDTGYSEFLSLRESDFEMLESGSAFEFLSEGCTVGSISVGGVAATRVSRRVNFPLLLIGGTKFRNVISETSTPPYTLLGMKLLDYGKVTLDYSRARFYFEAYKPEYDCTGKTHDLGLQVKDGDLMVAAVWGAMKDVVEMGDKVIKINGKPAGKYDFCESMLNGIPELKAKKKSKLTIQTRQGEKVIVY</sequence>
<dbReference type="Proteomes" id="UP000286063">
    <property type="component" value="Unassembled WGS sequence"/>
</dbReference>
<dbReference type="Pfam" id="PF13650">
    <property type="entry name" value="Asp_protease_2"/>
    <property type="match status" value="1"/>
</dbReference>
<organism evidence="1 2">
    <name type="scientific">Butyricimonas virosa</name>
    <dbReference type="NCBI Taxonomy" id="544645"/>
    <lineage>
        <taxon>Bacteria</taxon>
        <taxon>Pseudomonadati</taxon>
        <taxon>Bacteroidota</taxon>
        <taxon>Bacteroidia</taxon>
        <taxon>Bacteroidales</taxon>
        <taxon>Odoribacteraceae</taxon>
        <taxon>Butyricimonas</taxon>
    </lineage>
</organism>
<accession>A0A413IMB8</accession>
<dbReference type="RefSeq" id="WP_117722752.1">
    <property type="nucleotide sequence ID" value="NZ_CAJUBB010000079.1"/>
</dbReference>
<dbReference type="Gene3D" id="2.40.70.10">
    <property type="entry name" value="Acid Proteases"/>
    <property type="match status" value="1"/>
</dbReference>
<dbReference type="PROSITE" id="PS00141">
    <property type="entry name" value="ASP_PROTEASE"/>
    <property type="match status" value="1"/>
</dbReference>
<gene>
    <name evidence="1" type="ORF">DXA50_11185</name>
</gene>
<proteinExistence type="predicted"/>
<dbReference type="CDD" id="cd05483">
    <property type="entry name" value="retropepsin_like_bacteria"/>
    <property type="match status" value="1"/>
</dbReference>
<name>A0A413IMB8_9BACT</name>
<dbReference type="InterPro" id="IPR034122">
    <property type="entry name" value="Retropepsin-like_bacterial"/>
</dbReference>
<evidence type="ECO:0000313" key="1">
    <source>
        <dbReference type="EMBL" id="RGY16439.1"/>
    </source>
</evidence>